<dbReference type="RefSeq" id="WP_118027568.1">
    <property type="nucleotide sequence ID" value="NZ_CABJBR010000047.1"/>
</dbReference>
<dbReference type="Proteomes" id="UP000312326">
    <property type="component" value="Chromosome"/>
</dbReference>
<accession>A0A413DE84</accession>
<dbReference type="Gene3D" id="3.40.50.2000">
    <property type="entry name" value="Glycogen Phosphorylase B"/>
    <property type="match status" value="2"/>
</dbReference>
<evidence type="ECO:0000313" key="2">
    <source>
        <dbReference type="Proteomes" id="UP000312326"/>
    </source>
</evidence>
<dbReference type="EMBL" id="CP029754">
    <property type="protein sequence ID" value="QDD70426.1"/>
    <property type="molecule type" value="Genomic_DNA"/>
</dbReference>
<proteinExistence type="predicted"/>
<dbReference type="AlphaFoldDB" id="A0A413DE84"/>
<protein>
    <submittedName>
        <fullName evidence="1">Glycosyltransferase family 4 protein</fullName>
    </submittedName>
</protein>
<dbReference type="InterPro" id="IPR001296">
    <property type="entry name" value="Glyco_trans_1"/>
</dbReference>
<organism evidence="1 2">
    <name type="scientific">Lactobacillus amylovorus</name>
    <dbReference type="NCBI Taxonomy" id="1604"/>
    <lineage>
        <taxon>Bacteria</taxon>
        <taxon>Bacillati</taxon>
        <taxon>Bacillota</taxon>
        <taxon>Bacilli</taxon>
        <taxon>Lactobacillales</taxon>
        <taxon>Lactobacillaceae</taxon>
        <taxon>Lactobacillus</taxon>
    </lineage>
</organism>
<dbReference type="InterPro" id="IPR050194">
    <property type="entry name" value="Glycosyltransferase_grp1"/>
</dbReference>
<evidence type="ECO:0000313" key="1">
    <source>
        <dbReference type="EMBL" id="QDD70426.1"/>
    </source>
</evidence>
<dbReference type="Pfam" id="PF00534">
    <property type="entry name" value="Glycos_transf_1"/>
    <property type="match status" value="1"/>
</dbReference>
<reference evidence="1 2" key="1">
    <citation type="submission" date="2018-06" db="EMBL/GenBank/DDBJ databases">
        <title>Complete genome sequnece of Lactobacillus amylovorus PMRA3.</title>
        <authorList>
            <person name="Nam Y.-D."/>
            <person name="Chung W.-H."/>
            <person name="Park Y.S."/>
            <person name="Kang J."/>
        </authorList>
    </citation>
    <scope>NUCLEOTIDE SEQUENCE [LARGE SCALE GENOMIC DNA]</scope>
    <source>
        <strain evidence="1 2">PMRA3</strain>
    </source>
</reference>
<dbReference type="GO" id="GO:0016757">
    <property type="term" value="F:glycosyltransferase activity"/>
    <property type="evidence" value="ECO:0007669"/>
    <property type="project" value="InterPro"/>
</dbReference>
<dbReference type="SUPFAM" id="SSF53756">
    <property type="entry name" value="UDP-Glycosyltransferase/glycogen phosphorylase"/>
    <property type="match status" value="1"/>
</dbReference>
<dbReference type="PANTHER" id="PTHR45947:SF3">
    <property type="entry name" value="SULFOQUINOVOSYL TRANSFERASE SQD2"/>
    <property type="match status" value="1"/>
</dbReference>
<name>A0A413DE84_LACAM</name>
<sequence length="370" mass="42336">MRILIVIDDYFNQSNGMCISTQRFVHEYKKMGQEVRVLSTGEKADYPVPELKINIPFIHGLIAKQGFHFAKPIRKTLIKAVTWADIIQIETPFPVSWRAAKLAKKQGKPVIGTFHIYPQNVTASVPFLNNRLGNWCFMLFFREKSFKNCDALQVPTAKVAKWLKQNHFKQKLFVVSNGISDKFINNSHKDKVGHPFTILCIGRFSHEKKQETLFKAMQLTKHSSEIRLIFAGQGPLKKEYEKLANQLPQKPVMQYFPPVKLRQIMSQADLVVHCADVEIEGMACMEAFASGCVPVIADSPLSSTVSYALTPNNCFPAKNSEVLAQRIDYWFEHPQELIKMRQKYRKYSKTLSVARSAKTAIDNLEKLILR</sequence>
<dbReference type="InterPro" id="IPR028098">
    <property type="entry name" value="Glyco_trans_4-like_N"/>
</dbReference>
<dbReference type="Pfam" id="PF13439">
    <property type="entry name" value="Glyco_transf_4"/>
    <property type="match status" value="1"/>
</dbReference>
<gene>
    <name evidence="1" type="ORF">DM298_05825</name>
</gene>
<dbReference type="PANTHER" id="PTHR45947">
    <property type="entry name" value="SULFOQUINOVOSYL TRANSFERASE SQD2"/>
    <property type="match status" value="1"/>
</dbReference>
<keyword evidence="1" id="KW-0808">Transferase</keyword>